<dbReference type="AlphaFoldDB" id="A0A2M7G9X6"/>
<evidence type="ECO:0000256" key="1">
    <source>
        <dbReference type="SAM" id="MobiDB-lite"/>
    </source>
</evidence>
<dbReference type="InterPro" id="IPR037257">
    <property type="entry name" value="T2SS_E_N_sf"/>
</dbReference>
<sequence>MRQFDGLKGQDLVQLLNTLAGEGTLKTPGVIHKLQATHPLGAQNTLYISEDVFIHASSTEFKFSLSSALGKRGLIDKAQLQEMKDFRKAQQPTPSLAGLLLKHELVSPSNLLRVINHLNEVLAYEIMMWPNADFKLFPLEERPDDFSTFFAGELKPEGLLNVQDFALDADKNMPVLLLMREKLANPNMILRRTREVADNELSEHQALVHMLVNNRNSLRDILLLSDLDYFETYTALFQLLSWEMVGVGSLETPRYLKKEPAPTVRPSVSPRPAPSLARAAAPPAAKAEPESTGEERLFLRRARGADLFQVLSSLLKGGKRSGKLVVESQKSSVRSELMLHEGNLVHASSTMYSHRFGDLLVKKGTISSEQLNAALETQKESAGKHLGEILVEQKLIPADTIPKIIYHQIECVLYELLSWPDAKYYFEESARPLQQQFVVFADYEIVDGRLIHREGSDEPSGRDVLGDADKNLAILLMIKEKMPQPKALVSRTAKDPDSALSSEQEQVMTLVNGQNSINDILVLSDLDYFATYTALFQVFSTGLIEIQELRDDTAGAQESVVARKPIASTRPESISEVVKPKPASPSPVSAPPAAPPSRPAVTASANASQPYEQLRKILGEDILRALTQFPAHQTPALRKALEALIEIAHSSR</sequence>
<feature type="compositionally biased region" description="Pro residues" evidence="1">
    <location>
        <begin position="582"/>
        <end position="598"/>
    </location>
</feature>
<dbReference type="EMBL" id="PFFQ01000006">
    <property type="protein sequence ID" value="PIW18953.1"/>
    <property type="molecule type" value="Genomic_DNA"/>
</dbReference>
<dbReference type="Proteomes" id="UP000231019">
    <property type="component" value="Unassembled WGS sequence"/>
</dbReference>
<reference evidence="3 4" key="1">
    <citation type="submission" date="2017-09" db="EMBL/GenBank/DDBJ databases">
        <title>Depth-based differentiation of microbial function through sediment-hosted aquifers and enrichment of novel symbionts in the deep terrestrial subsurface.</title>
        <authorList>
            <person name="Probst A.J."/>
            <person name="Ladd B."/>
            <person name="Jarett J.K."/>
            <person name="Geller-Mcgrath D.E."/>
            <person name="Sieber C.M."/>
            <person name="Emerson J.B."/>
            <person name="Anantharaman K."/>
            <person name="Thomas B.C."/>
            <person name="Malmstrom R."/>
            <person name="Stieglmeier M."/>
            <person name="Klingl A."/>
            <person name="Woyke T."/>
            <person name="Ryan C.M."/>
            <person name="Banfield J.F."/>
        </authorList>
    </citation>
    <scope>NUCLEOTIDE SEQUENCE [LARGE SCALE GENOMIC DNA]</scope>
    <source>
        <strain evidence="3">CG17_big_fil_post_rev_8_21_14_2_50_48_46</strain>
    </source>
</reference>
<accession>A0A2M7G9X6</accession>
<proteinExistence type="predicted"/>
<dbReference type="SUPFAM" id="SSF160246">
    <property type="entry name" value="EspE N-terminal domain-like"/>
    <property type="match status" value="1"/>
</dbReference>
<dbReference type="InterPro" id="IPR025497">
    <property type="entry name" value="PatA-like_N"/>
</dbReference>
<protein>
    <recommendedName>
        <fullName evidence="2">PatA-like N-terminal domain-containing protein</fullName>
    </recommendedName>
</protein>
<evidence type="ECO:0000313" key="4">
    <source>
        <dbReference type="Proteomes" id="UP000231019"/>
    </source>
</evidence>
<feature type="compositionally biased region" description="Low complexity" evidence="1">
    <location>
        <begin position="261"/>
        <end position="286"/>
    </location>
</feature>
<feature type="region of interest" description="Disordered" evidence="1">
    <location>
        <begin position="258"/>
        <end position="294"/>
    </location>
</feature>
<evidence type="ECO:0000259" key="2">
    <source>
        <dbReference type="Pfam" id="PF14332"/>
    </source>
</evidence>
<name>A0A2M7G9X6_9BACT</name>
<dbReference type="Pfam" id="PF14332">
    <property type="entry name" value="DUF4388"/>
    <property type="match status" value="1"/>
</dbReference>
<gene>
    <name evidence="3" type="ORF">COW36_02255</name>
</gene>
<comment type="caution">
    <text evidence="3">The sequence shown here is derived from an EMBL/GenBank/DDBJ whole genome shotgun (WGS) entry which is preliminary data.</text>
</comment>
<evidence type="ECO:0000313" key="3">
    <source>
        <dbReference type="EMBL" id="PIW18953.1"/>
    </source>
</evidence>
<dbReference type="PANTHER" id="PTHR36304:SF4">
    <property type="entry name" value="DUF4388 DOMAIN-CONTAINING PROTEIN"/>
    <property type="match status" value="1"/>
</dbReference>
<organism evidence="3 4">
    <name type="scientific">bacterium (Candidatus Blackallbacteria) CG17_big_fil_post_rev_8_21_14_2_50_48_46</name>
    <dbReference type="NCBI Taxonomy" id="2014261"/>
    <lineage>
        <taxon>Bacteria</taxon>
        <taxon>Candidatus Blackallbacteria</taxon>
    </lineage>
</organism>
<feature type="region of interest" description="Disordered" evidence="1">
    <location>
        <begin position="571"/>
        <end position="607"/>
    </location>
</feature>
<dbReference type="PANTHER" id="PTHR36304">
    <property type="entry name" value="DOMAIN GTPASE-ACTIVATING PROTEIN, PUTATIVE-RELATED-RELATED"/>
    <property type="match status" value="1"/>
</dbReference>
<feature type="domain" description="PatA-like N-terminal" evidence="2">
    <location>
        <begin position="313"/>
        <end position="435"/>
    </location>
</feature>